<gene>
    <name evidence="8" type="ORF">L544_2447</name>
</gene>
<feature type="domain" description="Multidrug resistance protein MdtA-like C-terminal permuted SH3" evidence="7">
    <location>
        <begin position="311"/>
        <end position="371"/>
    </location>
</feature>
<evidence type="ECO:0000256" key="3">
    <source>
        <dbReference type="SAM" id="MobiDB-lite"/>
    </source>
</evidence>
<reference evidence="8 9" key="1">
    <citation type="submission" date="2014-03" db="EMBL/GenBank/DDBJ databases">
        <title>Genome sequence of Bordetella hinzii.</title>
        <authorList>
            <person name="Register K."/>
            <person name="Harvill E."/>
            <person name="Goodfield L.L."/>
            <person name="Ivanov Y.V."/>
            <person name="Meyer J.A."/>
            <person name="Muse S.J."/>
            <person name="Jacobs N."/>
            <person name="Bendor L."/>
            <person name="Smallridge W.E."/>
            <person name="Brinkac L.M."/>
            <person name="Sanka R."/>
            <person name="Kim M."/>
            <person name="Losada L."/>
        </authorList>
    </citation>
    <scope>NUCLEOTIDE SEQUENCE [LARGE SCALE GENOMIC DNA]</scope>
    <source>
        <strain evidence="8 9">OH87 BAL007II</strain>
    </source>
</reference>
<feature type="compositionally biased region" description="Low complexity" evidence="3">
    <location>
        <begin position="388"/>
        <end position="412"/>
    </location>
</feature>
<sequence>MFSLREGSMRFSPQRVSGLGIVVALGWMLAGCGEKPHASPSMPQVAVVTVQPQKASIVSDLPGRVDAVRDAQIRARVTGIVQKILFEQGGDVKENQVLFKIDPASYQASYDQATAQLKQAQADLYSAKLLADRYAPLVKANAVSKQEYDNAVASYRQADAAVAAAKAAQTSASINLGYTDVTSPITGRIGKPLVTEGALVEAGTATQMAVVQQLDPVYVDFTQSTSELARLREAFASGQLQKLGPDAARVSIVLENGSVYKFPGKLLFTGITVDPSTGNVNLRAEVPNPDQVLLPGMYVRVRLDEGVDEKALLVPQQALQRTADGLQSLMVVKDGKVQQVAVRTGSSVNNQWIISSGLSAGDIVIVEGFQKIRPGAPVQTSPWDPKAKAGAAGQPGAKPADGQAPAKQESKS</sequence>
<proteinExistence type="inferred from homology"/>
<dbReference type="Gene3D" id="2.40.420.20">
    <property type="match status" value="1"/>
</dbReference>
<evidence type="ECO:0000256" key="1">
    <source>
        <dbReference type="ARBA" id="ARBA00004196"/>
    </source>
</evidence>
<evidence type="ECO:0000259" key="5">
    <source>
        <dbReference type="Pfam" id="PF25917"/>
    </source>
</evidence>
<evidence type="ECO:0000259" key="7">
    <source>
        <dbReference type="Pfam" id="PF25967"/>
    </source>
</evidence>
<dbReference type="PANTHER" id="PTHR30158">
    <property type="entry name" value="ACRA/E-RELATED COMPONENT OF DRUG EFFLUX TRANSPORTER"/>
    <property type="match status" value="1"/>
</dbReference>
<dbReference type="Pfam" id="PF25944">
    <property type="entry name" value="Beta-barrel_RND"/>
    <property type="match status" value="1"/>
</dbReference>
<comment type="subcellular location">
    <subcellularLocation>
        <location evidence="1">Cell envelope</location>
    </subcellularLocation>
</comment>
<dbReference type="Pfam" id="PF25917">
    <property type="entry name" value="BSH_RND"/>
    <property type="match status" value="1"/>
</dbReference>
<dbReference type="Pfam" id="PF25876">
    <property type="entry name" value="HH_MFP_RND"/>
    <property type="match status" value="1"/>
</dbReference>
<dbReference type="Pfam" id="PF25967">
    <property type="entry name" value="RND-MFP_C"/>
    <property type="match status" value="1"/>
</dbReference>
<dbReference type="InterPro" id="IPR058626">
    <property type="entry name" value="MdtA-like_b-barrel"/>
</dbReference>
<dbReference type="Gene3D" id="2.40.50.100">
    <property type="match status" value="1"/>
</dbReference>
<feature type="domain" description="Multidrug resistance protein MdtA-like barrel-sandwich hybrid" evidence="5">
    <location>
        <begin position="69"/>
        <end position="212"/>
    </location>
</feature>
<feature type="domain" description="Multidrug resistance protein MdtA-like alpha-helical hairpin" evidence="4">
    <location>
        <begin position="110"/>
        <end position="179"/>
    </location>
</feature>
<dbReference type="InterPro" id="IPR006143">
    <property type="entry name" value="RND_pump_MFP"/>
</dbReference>
<evidence type="ECO:0000313" key="9">
    <source>
        <dbReference type="Proteomes" id="UP000025748"/>
    </source>
</evidence>
<dbReference type="Gene3D" id="2.40.30.170">
    <property type="match status" value="1"/>
</dbReference>
<dbReference type="InterPro" id="IPR058625">
    <property type="entry name" value="MdtA-like_BSH"/>
</dbReference>
<evidence type="ECO:0000313" key="8">
    <source>
        <dbReference type="EMBL" id="KCB23496.1"/>
    </source>
</evidence>
<feature type="domain" description="Multidrug resistance protein MdtA-like beta-barrel" evidence="6">
    <location>
        <begin position="216"/>
        <end position="306"/>
    </location>
</feature>
<feature type="region of interest" description="Disordered" evidence="3">
    <location>
        <begin position="374"/>
        <end position="412"/>
    </location>
</feature>
<dbReference type="EMBL" id="JHEM01000020">
    <property type="protein sequence ID" value="KCB23496.1"/>
    <property type="molecule type" value="Genomic_DNA"/>
</dbReference>
<protein>
    <submittedName>
        <fullName evidence="8">Multidrug efflux periplasmic linker protein BpeA</fullName>
    </submittedName>
</protein>
<accession>A0ABR4QZ64</accession>
<organism evidence="8 9">
    <name type="scientific">Bordetella hinzii OH87 BAL007II</name>
    <dbReference type="NCBI Taxonomy" id="1331262"/>
    <lineage>
        <taxon>Bacteria</taxon>
        <taxon>Pseudomonadati</taxon>
        <taxon>Pseudomonadota</taxon>
        <taxon>Betaproteobacteria</taxon>
        <taxon>Burkholderiales</taxon>
        <taxon>Alcaligenaceae</taxon>
        <taxon>Bordetella</taxon>
    </lineage>
</organism>
<dbReference type="InterPro" id="IPR058624">
    <property type="entry name" value="MdtA-like_HH"/>
</dbReference>
<comment type="caution">
    <text evidence="8">The sequence shown here is derived from an EMBL/GenBank/DDBJ whole genome shotgun (WGS) entry which is preliminary data.</text>
</comment>
<dbReference type="Gene3D" id="1.10.287.470">
    <property type="entry name" value="Helix hairpin bin"/>
    <property type="match status" value="1"/>
</dbReference>
<evidence type="ECO:0000259" key="6">
    <source>
        <dbReference type="Pfam" id="PF25944"/>
    </source>
</evidence>
<dbReference type="Proteomes" id="UP000025748">
    <property type="component" value="Unassembled WGS sequence"/>
</dbReference>
<evidence type="ECO:0000256" key="2">
    <source>
        <dbReference type="ARBA" id="ARBA00009477"/>
    </source>
</evidence>
<dbReference type="SUPFAM" id="SSF111369">
    <property type="entry name" value="HlyD-like secretion proteins"/>
    <property type="match status" value="1"/>
</dbReference>
<dbReference type="NCBIfam" id="TIGR01730">
    <property type="entry name" value="RND_mfp"/>
    <property type="match status" value="1"/>
</dbReference>
<evidence type="ECO:0000259" key="4">
    <source>
        <dbReference type="Pfam" id="PF25876"/>
    </source>
</evidence>
<name>A0ABR4QZ64_9BORD</name>
<comment type="similarity">
    <text evidence="2">Belongs to the membrane fusion protein (MFP) (TC 8.A.1) family.</text>
</comment>
<dbReference type="InterPro" id="IPR058627">
    <property type="entry name" value="MdtA-like_C"/>
</dbReference>
<keyword evidence="9" id="KW-1185">Reference proteome</keyword>
<dbReference type="PROSITE" id="PS51257">
    <property type="entry name" value="PROKAR_LIPOPROTEIN"/>
    <property type="match status" value="1"/>
</dbReference>
<dbReference type="PANTHER" id="PTHR30158:SF3">
    <property type="entry name" value="MULTIDRUG EFFLUX PUMP SUBUNIT ACRA-RELATED"/>
    <property type="match status" value="1"/>
</dbReference>